<protein>
    <submittedName>
        <fullName evidence="1">Uncharacterized protein</fullName>
    </submittedName>
</protein>
<name>A0ACB9RA18_9MYRT</name>
<evidence type="ECO:0000313" key="2">
    <source>
        <dbReference type="Proteomes" id="UP001057402"/>
    </source>
</evidence>
<evidence type="ECO:0000313" key="1">
    <source>
        <dbReference type="EMBL" id="KAI4375704.1"/>
    </source>
</evidence>
<keyword evidence="2" id="KW-1185">Reference proteome</keyword>
<accession>A0ACB9RA18</accession>
<dbReference type="EMBL" id="CM042883">
    <property type="protein sequence ID" value="KAI4375704.1"/>
    <property type="molecule type" value="Genomic_DNA"/>
</dbReference>
<reference evidence="2" key="1">
    <citation type="journal article" date="2023" name="Front. Plant Sci.">
        <title>Chromosomal-level genome assembly of Melastoma candidum provides insights into trichome evolution.</title>
        <authorList>
            <person name="Zhong Y."/>
            <person name="Wu W."/>
            <person name="Sun C."/>
            <person name="Zou P."/>
            <person name="Liu Y."/>
            <person name="Dai S."/>
            <person name="Zhou R."/>
        </authorList>
    </citation>
    <scope>NUCLEOTIDE SEQUENCE [LARGE SCALE GENOMIC DNA]</scope>
</reference>
<comment type="caution">
    <text evidence="1">The sequence shown here is derived from an EMBL/GenBank/DDBJ whole genome shotgun (WGS) entry which is preliminary data.</text>
</comment>
<gene>
    <name evidence="1" type="ORF">MLD38_013541</name>
</gene>
<organism evidence="1 2">
    <name type="scientific">Melastoma candidum</name>
    <dbReference type="NCBI Taxonomy" id="119954"/>
    <lineage>
        <taxon>Eukaryota</taxon>
        <taxon>Viridiplantae</taxon>
        <taxon>Streptophyta</taxon>
        <taxon>Embryophyta</taxon>
        <taxon>Tracheophyta</taxon>
        <taxon>Spermatophyta</taxon>
        <taxon>Magnoliopsida</taxon>
        <taxon>eudicotyledons</taxon>
        <taxon>Gunneridae</taxon>
        <taxon>Pentapetalae</taxon>
        <taxon>rosids</taxon>
        <taxon>malvids</taxon>
        <taxon>Myrtales</taxon>
        <taxon>Melastomataceae</taxon>
        <taxon>Melastomatoideae</taxon>
        <taxon>Melastomateae</taxon>
        <taxon>Melastoma</taxon>
    </lineage>
</organism>
<dbReference type="Proteomes" id="UP001057402">
    <property type="component" value="Chromosome 4"/>
</dbReference>
<sequence length="280" mass="31912">MVPLLVKWWYSSWEQLGLGRSKLSIDLATHFEGEIINSDKIQVYEGLDEVGTNSVAYPITSWELCKTLTLILSKMSSVFTPCTRSIIVLYRSWTGAVHCRGSNSFVEALLEDTGDGFKSHYDLCFIWLDVFPSVLQGFVSRQVDEMVCLGLVDEVLGNYKEDVDYNWGIPRAIVVCEMDSYRKAGIGHDYEQKMQSLLNAAIEEIKANTCDMTYRQVGKIKEDERRAWMEYKAGRSHWCFPKVQRGSARNGKTWFWDPPQQLLPPSSAATRMSLIPTEGH</sequence>
<proteinExistence type="predicted"/>